<sequence length="87" mass="9832">MAAQSSTPDVFADLTPDSFPEWTSIPELLNAMEEEIGKAGREKMEEMLQDHGRDLTEYVNVPELLAEIQEELGIPYFSSYLEGHSKK</sequence>
<organism evidence="1 2">
    <name type="scientific">Sphagnum jensenii</name>
    <dbReference type="NCBI Taxonomy" id="128206"/>
    <lineage>
        <taxon>Eukaryota</taxon>
        <taxon>Viridiplantae</taxon>
        <taxon>Streptophyta</taxon>
        <taxon>Embryophyta</taxon>
        <taxon>Bryophyta</taxon>
        <taxon>Sphagnophytina</taxon>
        <taxon>Sphagnopsida</taxon>
        <taxon>Sphagnales</taxon>
        <taxon>Sphagnaceae</taxon>
        <taxon>Sphagnum</taxon>
    </lineage>
</organism>
<dbReference type="Proteomes" id="UP001497444">
    <property type="component" value="Chromosome 7"/>
</dbReference>
<dbReference type="EMBL" id="OZ020102">
    <property type="protein sequence ID" value="CAK9275617.1"/>
    <property type="molecule type" value="Genomic_DNA"/>
</dbReference>
<reference evidence="1" key="1">
    <citation type="submission" date="2024-02" db="EMBL/GenBank/DDBJ databases">
        <authorList>
            <consortium name="ELIXIR-Norway"/>
            <consortium name="Elixir Norway"/>
        </authorList>
    </citation>
    <scope>NUCLEOTIDE SEQUENCE</scope>
</reference>
<evidence type="ECO:0000313" key="1">
    <source>
        <dbReference type="EMBL" id="CAK9275617.1"/>
    </source>
</evidence>
<gene>
    <name evidence="1" type="ORF">CSSPJE1EN1_LOCUS21095</name>
</gene>
<proteinExistence type="predicted"/>
<name>A0ABP0X922_9BRYO</name>
<evidence type="ECO:0000313" key="2">
    <source>
        <dbReference type="Proteomes" id="UP001497444"/>
    </source>
</evidence>
<accession>A0ABP0X922</accession>
<protein>
    <recommendedName>
        <fullName evidence="3">Phosphoenolpyruvate carboxylase</fullName>
    </recommendedName>
</protein>
<evidence type="ECO:0008006" key="3">
    <source>
        <dbReference type="Google" id="ProtNLM"/>
    </source>
</evidence>
<keyword evidence="2" id="KW-1185">Reference proteome</keyword>